<organism evidence="1 2">
    <name type="scientific">Paenibacillus contaminans</name>
    <dbReference type="NCBI Taxonomy" id="450362"/>
    <lineage>
        <taxon>Bacteria</taxon>
        <taxon>Bacillati</taxon>
        <taxon>Bacillota</taxon>
        <taxon>Bacilli</taxon>
        <taxon>Bacillales</taxon>
        <taxon>Paenibacillaceae</taxon>
        <taxon>Paenibacillus</taxon>
    </lineage>
</organism>
<dbReference type="RefSeq" id="WP_113035325.1">
    <property type="nucleotide sequence ID" value="NZ_QMFB01000029.1"/>
</dbReference>
<comment type="caution">
    <text evidence="1">The sequence shown here is derived from an EMBL/GenBank/DDBJ whole genome shotgun (WGS) entry which is preliminary data.</text>
</comment>
<dbReference type="Proteomes" id="UP000250369">
    <property type="component" value="Unassembled WGS sequence"/>
</dbReference>
<evidence type="ECO:0008006" key="3">
    <source>
        <dbReference type="Google" id="ProtNLM"/>
    </source>
</evidence>
<keyword evidence="2" id="KW-1185">Reference proteome</keyword>
<evidence type="ECO:0000313" key="2">
    <source>
        <dbReference type="Proteomes" id="UP000250369"/>
    </source>
</evidence>
<dbReference type="InterPro" id="IPR035069">
    <property type="entry name" value="TTHA1013/TTHA0281-like"/>
</dbReference>
<dbReference type="OrthoDB" id="5419659at2"/>
<protein>
    <recommendedName>
        <fullName evidence="3">Type II toxin-antitoxin system HicB family antitoxin</fullName>
    </recommendedName>
</protein>
<proteinExistence type="predicted"/>
<accession>A0A329M0K7</accession>
<dbReference type="AlphaFoldDB" id="A0A329M0K7"/>
<gene>
    <name evidence="1" type="ORF">DQG23_33190</name>
</gene>
<name>A0A329M0K7_9BACL</name>
<dbReference type="Gene3D" id="3.30.160.250">
    <property type="match status" value="1"/>
</dbReference>
<reference evidence="1 2" key="1">
    <citation type="journal article" date="2009" name="Int. J. Syst. Evol. Microbiol.">
        <title>Paenibacillus contaminans sp. nov., isolated from a contaminated laboratory plate.</title>
        <authorList>
            <person name="Chou J.H."/>
            <person name="Lee J.H."/>
            <person name="Lin M.C."/>
            <person name="Chang P.S."/>
            <person name="Arun A.B."/>
            <person name="Young C.C."/>
            <person name="Chen W.M."/>
        </authorList>
    </citation>
    <scope>NUCLEOTIDE SEQUENCE [LARGE SCALE GENOMIC DNA]</scope>
    <source>
        <strain evidence="1 2">CKOBP-6</strain>
    </source>
</reference>
<evidence type="ECO:0000313" key="1">
    <source>
        <dbReference type="EMBL" id="RAV13649.1"/>
    </source>
</evidence>
<dbReference type="SUPFAM" id="SSF143100">
    <property type="entry name" value="TTHA1013/TTHA0281-like"/>
    <property type="match status" value="1"/>
</dbReference>
<dbReference type="EMBL" id="QMFB01000029">
    <property type="protein sequence ID" value="RAV13649.1"/>
    <property type="molecule type" value="Genomic_DNA"/>
</dbReference>
<sequence>MQRGLEYYMGLNFNVIIEKVDSENDPENGQYLTAQIAELPGLKAEGKTHEELLIDLEIIKRFYFEFCIKHGKPIPEPGSDPSSTPLDNRMGWTIFRPISE</sequence>